<dbReference type="PANTHER" id="PTHR42905">
    <property type="entry name" value="PHOSPHOENOLPYRUVATE CARBOXYLASE"/>
    <property type="match status" value="1"/>
</dbReference>
<dbReference type="AlphaFoldDB" id="A0A6N1VCF3"/>
<dbReference type="RefSeq" id="WP_175276443.1">
    <property type="nucleotide sequence ID" value="NZ_CP054836.1"/>
</dbReference>
<dbReference type="InterPro" id="IPR018523">
    <property type="entry name" value="Isocitrate_lyase_ph_CS"/>
</dbReference>
<gene>
    <name evidence="1" type="ORF">HTY61_08845</name>
</gene>
<evidence type="ECO:0000313" key="2">
    <source>
        <dbReference type="Proteomes" id="UP000509367"/>
    </source>
</evidence>
<dbReference type="InterPro" id="IPR015813">
    <property type="entry name" value="Pyrv/PenolPyrv_kinase-like_dom"/>
</dbReference>
<proteinExistence type="predicted"/>
<sequence>MSNNAKLKSLFRSGRTTIAMGAYDPLSARLVERAGYDLVYLGGYAAAAAMLGLPDLGMMTATEVADHIRRVRAVTTVPILVDADNGHGSALNTARTIAEFLAAGASGVHMEDQVLPKKCGHMGGKRLVPVRDMISKIRAAREAGGEEFALIARTDAIAIDGTDAAIERAARYAEAGADALFLDAPESMAHVEQIGRDLGPLGVPLVFNAASTGKTPTLAVKEIEALGFNVILYPIEAMLAALAGARLVMDTLKVEGSLEGIRDRMASFADMQDLLGVAKMEALDERFPTS</sequence>
<keyword evidence="2" id="KW-1185">Reference proteome</keyword>
<dbReference type="Pfam" id="PF13714">
    <property type="entry name" value="PEP_mutase"/>
    <property type="match status" value="1"/>
</dbReference>
<dbReference type="KEGG" id="orm:HTY61_08845"/>
<dbReference type="Gene3D" id="3.20.20.60">
    <property type="entry name" value="Phosphoenolpyruvate-binding domains"/>
    <property type="match status" value="1"/>
</dbReference>
<dbReference type="PROSITE" id="PS00161">
    <property type="entry name" value="ISOCITRATE_LYASE"/>
    <property type="match status" value="1"/>
</dbReference>
<name>A0A6N1VCF3_9HYPH</name>
<dbReference type="PANTHER" id="PTHR42905:SF5">
    <property type="entry name" value="CARBOXYVINYL-CARBOXYPHOSPHONATE PHOSPHORYLMUTASE, CHLOROPLASTIC"/>
    <property type="match status" value="1"/>
</dbReference>
<dbReference type="InterPro" id="IPR039556">
    <property type="entry name" value="ICL/PEPM"/>
</dbReference>
<protein>
    <submittedName>
        <fullName evidence="1">Oxaloacetate decarboxylase</fullName>
    </submittedName>
</protein>
<organism evidence="1 2">
    <name type="scientific">Oricola thermophila</name>
    <dbReference type="NCBI Taxonomy" id="2742145"/>
    <lineage>
        <taxon>Bacteria</taxon>
        <taxon>Pseudomonadati</taxon>
        <taxon>Pseudomonadota</taxon>
        <taxon>Alphaproteobacteria</taxon>
        <taxon>Hyphomicrobiales</taxon>
        <taxon>Ahrensiaceae</taxon>
        <taxon>Oricola</taxon>
    </lineage>
</organism>
<dbReference type="EMBL" id="CP054836">
    <property type="protein sequence ID" value="QKV18550.1"/>
    <property type="molecule type" value="Genomic_DNA"/>
</dbReference>
<dbReference type="GO" id="GO:0016833">
    <property type="term" value="F:oxo-acid-lyase activity"/>
    <property type="evidence" value="ECO:0007669"/>
    <property type="project" value="UniProtKB-ARBA"/>
</dbReference>
<dbReference type="InterPro" id="IPR040442">
    <property type="entry name" value="Pyrv_kinase-like_dom_sf"/>
</dbReference>
<dbReference type="CDD" id="cd00377">
    <property type="entry name" value="ICL_PEPM"/>
    <property type="match status" value="1"/>
</dbReference>
<dbReference type="Proteomes" id="UP000509367">
    <property type="component" value="Chromosome"/>
</dbReference>
<dbReference type="SUPFAM" id="SSF51621">
    <property type="entry name" value="Phosphoenolpyruvate/pyruvate domain"/>
    <property type="match status" value="1"/>
</dbReference>
<evidence type="ECO:0000313" key="1">
    <source>
        <dbReference type="EMBL" id="QKV18550.1"/>
    </source>
</evidence>
<accession>A0A6N1VCF3</accession>
<reference evidence="1 2" key="1">
    <citation type="submission" date="2020-06" db="EMBL/GenBank/DDBJ databases">
        <title>Oricola thermophila sp. nov. isolated from a tidal sediments.</title>
        <authorList>
            <person name="Kwon K.K."/>
            <person name="Yang S.-H."/>
            <person name="Park M.-J."/>
        </authorList>
    </citation>
    <scope>NUCLEOTIDE SEQUENCE [LARGE SCALE GENOMIC DNA]</scope>
    <source>
        <strain evidence="1 2">MEBiC13590</strain>
    </source>
</reference>